<accession>A0A8K0GGW2</accession>
<dbReference type="InterPro" id="IPR011993">
    <property type="entry name" value="PH-like_dom_sf"/>
</dbReference>
<dbReference type="Pfam" id="PF00595">
    <property type="entry name" value="PDZ"/>
    <property type="match status" value="1"/>
</dbReference>
<organism evidence="3 4">
    <name type="scientific">Ignelater luminosus</name>
    <name type="common">Cucubano</name>
    <name type="synonym">Pyrophorus luminosus</name>
    <dbReference type="NCBI Taxonomy" id="2038154"/>
    <lineage>
        <taxon>Eukaryota</taxon>
        <taxon>Metazoa</taxon>
        <taxon>Ecdysozoa</taxon>
        <taxon>Arthropoda</taxon>
        <taxon>Hexapoda</taxon>
        <taxon>Insecta</taxon>
        <taxon>Pterygota</taxon>
        <taxon>Neoptera</taxon>
        <taxon>Endopterygota</taxon>
        <taxon>Coleoptera</taxon>
        <taxon>Polyphaga</taxon>
        <taxon>Elateriformia</taxon>
        <taxon>Elateroidea</taxon>
        <taxon>Elateridae</taxon>
        <taxon>Agrypninae</taxon>
        <taxon>Pyrophorini</taxon>
        <taxon>Ignelater</taxon>
    </lineage>
</organism>
<reference evidence="3" key="1">
    <citation type="submission" date="2019-08" db="EMBL/GenBank/DDBJ databases">
        <title>The genome of the North American firefly Photinus pyralis.</title>
        <authorList>
            <consortium name="Photinus pyralis genome working group"/>
            <person name="Fallon T.R."/>
            <person name="Sander Lower S.E."/>
            <person name="Weng J.-K."/>
        </authorList>
    </citation>
    <scope>NUCLEOTIDE SEQUENCE</scope>
    <source>
        <strain evidence="3">TRF0915ILg1</strain>
        <tissue evidence="3">Whole body</tissue>
    </source>
</reference>
<feature type="domain" description="PH" evidence="1">
    <location>
        <begin position="141"/>
        <end position="252"/>
    </location>
</feature>
<gene>
    <name evidence="3" type="ORF">ILUMI_07418</name>
</gene>
<dbReference type="InterPro" id="IPR036034">
    <property type="entry name" value="PDZ_sf"/>
</dbReference>
<dbReference type="PANTHER" id="PTHR47644">
    <property type="entry name" value="AGAP008221-PA"/>
    <property type="match status" value="1"/>
</dbReference>
<dbReference type="Pfam" id="PF00169">
    <property type="entry name" value="PH"/>
    <property type="match status" value="2"/>
</dbReference>
<dbReference type="InterPro" id="IPR001849">
    <property type="entry name" value="PH_domain"/>
</dbReference>
<feature type="domain" description="PH" evidence="1">
    <location>
        <begin position="277"/>
        <end position="373"/>
    </location>
</feature>
<name>A0A8K0GGW2_IGNLU</name>
<dbReference type="PROSITE" id="PS50003">
    <property type="entry name" value="PH_DOMAIN"/>
    <property type="match status" value="2"/>
</dbReference>
<dbReference type="PROSITE" id="PS50106">
    <property type="entry name" value="PDZ"/>
    <property type="match status" value="1"/>
</dbReference>
<dbReference type="EMBL" id="VTPC01003281">
    <property type="protein sequence ID" value="KAF2898756.1"/>
    <property type="molecule type" value="Genomic_DNA"/>
</dbReference>
<feature type="domain" description="PDZ" evidence="2">
    <location>
        <begin position="50"/>
        <end position="127"/>
    </location>
</feature>
<evidence type="ECO:0000259" key="1">
    <source>
        <dbReference type="PROSITE" id="PS50003"/>
    </source>
</evidence>
<protein>
    <submittedName>
        <fullName evidence="3">Uncharacterized protein</fullName>
    </submittedName>
</protein>
<dbReference type="Proteomes" id="UP000801492">
    <property type="component" value="Unassembled WGS sequence"/>
</dbReference>
<keyword evidence="4" id="KW-1185">Reference proteome</keyword>
<comment type="caution">
    <text evidence="3">The sequence shown here is derived from an EMBL/GenBank/DDBJ whole genome shotgun (WGS) entry which is preliminary data.</text>
</comment>
<dbReference type="SUPFAM" id="SSF50156">
    <property type="entry name" value="PDZ domain-like"/>
    <property type="match status" value="1"/>
</dbReference>
<dbReference type="CDD" id="cd00136">
    <property type="entry name" value="PDZ_canonical"/>
    <property type="match status" value="1"/>
</dbReference>
<dbReference type="SMART" id="SM00233">
    <property type="entry name" value="PH"/>
    <property type="match status" value="2"/>
</dbReference>
<dbReference type="InterPro" id="IPR001478">
    <property type="entry name" value="PDZ"/>
</dbReference>
<dbReference type="AlphaFoldDB" id="A0A8K0GGW2"/>
<sequence>MQKVPESTTGEHETLRRSLEDLLKLMLIVWCKENNAIKLVSGKPNETDKTIKIQRQSGEFGFRIHGSRPVVISAIEPDTPAESSGLEVGDIVLSINDINVLDRSHSEVVKIAQAEGEPLKLEVARTAGVLSPISADVHGGEPLYSGYLWKLGGYASGTPSNKWVRRWFALKADNCLYYYKTDSVSNKIDKQPVGAMMPLNYEIQKVDDESSGCPSRAFRFDLKRSGVPTLHLAADSEQAAIRWLEVLIQAAEKLQMADTWLERTRRNLILAPNALQKPDCFGYLVKVGDEWRSWSRRYCVLKDACLYFYQDVNAKNAFGVACLHGYRVLSSIEEDKNAFEIVPADPSQKHFYFSTESDMDKKRWVTALENSIHRWLKVD</sequence>
<dbReference type="Gene3D" id="2.30.29.30">
    <property type="entry name" value="Pleckstrin-homology domain (PH domain)/Phosphotyrosine-binding domain (PTB)"/>
    <property type="match status" value="2"/>
</dbReference>
<dbReference type="SUPFAM" id="SSF50729">
    <property type="entry name" value="PH domain-like"/>
    <property type="match status" value="2"/>
</dbReference>
<dbReference type="Gene3D" id="2.30.42.10">
    <property type="match status" value="1"/>
</dbReference>
<dbReference type="SMART" id="SM00228">
    <property type="entry name" value="PDZ"/>
    <property type="match status" value="1"/>
</dbReference>
<evidence type="ECO:0000313" key="3">
    <source>
        <dbReference type="EMBL" id="KAF2898756.1"/>
    </source>
</evidence>
<evidence type="ECO:0000313" key="4">
    <source>
        <dbReference type="Proteomes" id="UP000801492"/>
    </source>
</evidence>
<proteinExistence type="predicted"/>
<dbReference type="OrthoDB" id="2157866at2759"/>
<dbReference type="PANTHER" id="PTHR47644:SF1">
    <property type="entry name" value="PDZ DOMAIN-CONTAINING PROTEIN"/>
    <property type="match status" value="1"/>
</dbReference>
<evidence type="ECO:0000259" key="2">
    <source>
        <dbReference type="PROSITE" id="PS50106"/>
    </source>
</evidence>